<keyword evidence="4" id="KW-0963">Cytoplasm</keyword>
<evidence type="ECO:0000256" key="8">
    <source>
        <dbReference type="ARBA" id="ARBA00023242"/>
    </source>
</evidence>
<evidence type="ECO:0000256" key="3">
    <source>
        <dbReference type="ARBA" id="ARBA00004642"/>
    </source>
</evidence>
<evidence type="ECO:0000256" key="12">
    <source>
        <dbReference type="ARBA" id="ARBA00042964"/>
    </source>
</evidence>
<dbReference type="Proteomes" id="UP000011518">
    <property type="component" value="Unassembled WGS sequence"/>
</dbReference>
<keyword evidence="8" id="KW-0539">Nucleus</keyword>
<feature type="domain" description="IF rod" evidence="16">
    <location>
        <begin position="1"/>
        <end position="178"/>
    </location>
</feature>
<evidence type="ECO:0000256" key="5">
    <source>
        <dbReference type="ARBA" id="ARBA00022744"/>
    </source>
</evidence>
<dbReference type="InParanoid" id="L9LAG8"/>
<dbReference type="PROSITE" id="PS51842">
    <property type="entry name" value="IF_ROD_2"/>
    <property type="match status" value="1"/>
</dbReference>
<dbReference type="PANTHER" id="PTHR45616:SF26">
    <property type="entry name" value="KERATIN, TYPE II CYTOSKELETAL 8"/>
    <property type="match status" value="1"/>
</dbReference>
<evidence type="ECO:0000256" key="13">
    <source>
        <dbReference type="RuleBase" id="RU000685"/>
    </source>
</evidence>
<evidence type="ECO:0000256" key="2">
    <source>
        <dbReference type="ARBA" id="ARBA00004496"/>
    </source>
</evidence>
<dbReference type="GO" id="GO:0005737">
    <property type="term" value="C:cytoplasm"/>
    <property type="evidence" value="ECO:0007669"/>
    <property type="project" value="UniProtKB-SubCell"/>
</dbReference>
<evidence type="ECO:0000256" key="14">
    <source>
        <dbReference type="SAM" id="Coils"/>
    </source>
</evidence>
<dbReference type="InterPro" id="IPR039008">
    <property type="entry name" value="IF_rod_dom"/>
</dbReference>
<keyword evidence="5" id="KW-0416">Keratin</keyword>
<keyword evidence="18" id="KW-1185">Reference proteome</keyword>
<dbReference type="AlphaFoldDB" id="L9LAG8"/>
<dbReference type="Gene3D" id="1.20.5.170">
    <property type="match status" value="1"/>
</dbReference>
<dbReference type="PANTHER" id="PTHR45616">
    <property type="entry name" value="GATA-TYPE DOMAIN-CONTAINING PROTEIN"/>
    <property type="match status" value="1"/>
</dbReference>
<dbReference type="GO" id="GO:0005882">
    <property type="term" value="C:intermediate filament"/>
    <property type="evidence" value="ECO:0007669"/>
    <property type="project" value="UniProtKB-KW"/>
</dbReference>
<evidence type="ECO:0000256" key="11">
    <source>
        <dbReference type="ARBA" id="ARBA00042886"/>
    </source>
</evidence>
<evidence type="ECO:0000256" key="9">
    <source>
        <dbReference type="ARBA" id="ARBA00037766"/>
    </source>
</evidence>
<comment type="similarity">
    <text evidence="13">Belongs to the intermediate filament family.</text>
</comment>
<dbReference type="EMBL" id="KB320447">
    <property type="protein sequence ID" value="ELW72070.1"/>
    <property type="molecule type" value="Genomic_DNA"/>
</dbReference>
<reference evidence="18" key="1">
    <citation type="submission" date="2012-07" db="EMBL/GenBank/DDBJ databases">
        <title>Genome of the Chinese tree shrew, a rising model animal genetically related to primates.</title>
        <authorList>
            <person name="Zhang G."/>
            <person name="Fan Y."/>
            <person name="Yao Y."/>
            <person name="Huang Z."/>
        </authorList>
    </citation>
    <scope>NUCLEOTIDE SEQUENCE [LARGE SCALE GENOMIC DNA]</scope>
</reference>
<evidence type="ECO:0000313" key="18">
    <source>
        <dbReference type="Proteomes" id="UP000011518"/>
    </source>
</evidence>
<dbReference type="Pfam" id="PF00038">
    <property type="entry name" value="Filament"/>
    <property type="match status" value="2"/>
</dbReference>
<evidence type="ECO:0000259" key="16">
    <source>
        <dbReference type="PROSITE" id="PS51842"/>
    </source>
</evidence>
<comment type="subcellular location">
    <subcellularLocation>
        <location evidence="2">Cytoplasm</location>
    </subcellularLocation>
    <subcellularLocation>
        <location evidence="1">Nucleus matrix</location>
    </subcellularLocation>
    <subcellularLocation>
        <location evidence="3">Nucleus</location>
        <location evidence="3">Nucleoplasm</location>
    </subcellularLocation>
</comment>
<organism evidence="17 18">
    <name type="scientific">Tupaia chinensis</name>
    <name type="common">Chinese tree shrew</name>
    <name type="synonym">Tupaia belangeri chinensis</name>
    <dbReference type="NCBI Taxonomy" id="246437"/>
    <lineage>
        <taxon>Eukaryota</taxon>
        <taxon>Metazoa</taxon>
        <taxon>Chordata</taxon>
        <taxon>Craniata</taxon>
        <taxon>Vertebrata</taxon>
        <taxon>Euteleostomi</taxon>
        <taxon>Mammalia</taxon>
        <taxon>Eutheria</taxon>
        <taxon>Euarchontoglires</taxon>
        <taxon>Scandentia</taxon>
        <taxon>Tupaiidae</taxon>
        <taxon>Tupaia</taxon>
    </lineage>
</organism>
<dbReference type="STRING" id="246437.L9LAG8"/>
<dbReference type="SUPFAM" id="SSF64593">
    <property type="entry name" value="Intermediate filament protein, coiled coil region"/>
    <property type="match status" value="1"/>
</dbReference>
<evidence type="ECO:0000256" key="7">
    <source>
        <dbReference type="ARBA" id="ARBA00023054"/>
    </source>
</evidence>
<feature type="region of interest" description="Disordered" evidence="15">
    <location>
        <begin position="74"/>
        <end position="102"/>
    </location>
</feature>
<evidence type="ECO:0000256" key="15">
    <source>
        <dbReference type="SAM" id="MobiDB-lite"/>
    </source>
</evidence>
<gene>
    <name evidence="17" type="ORF">TREES_T100006193</name>
</gene>
<dbReference type="PROSITE" id="PS00226">
    <property type="entry name" value="IF_ROD_1"/>
    <property type="match status" value="1"/>
</dbReference>
<sequence length="284" mass="31060">MENEFILIKKDVDEAHMNKVELESRLEGLTDEINFLRQLYEEEVPELQSQISNLSVVLSMDNSHSLDMDGVIARSAPSTRKSPTGMRLRTRTKSSPAPGLKDQRASLEAAIADAEQLGELAIKDASAKMAQLEAALQQAKPNMARQLSEYQKLRNVKLALDFEIATYHKLLEGEESRLESGMQNMSIYTKTTSGYSGGLTYRGLTRPGLSYGLSSFQSRFSSGRGSSPFTRTSSTKAVVVKKIVMGSCCRSPLMSCPSERPLQPLLTSPPPVTIPGGEAVVQGN</sequence>
<evidence type="ECO:0000256" key="6">
    <source>
        <dbReference type="ARBA" id="ARBA00022754"/>
    </source>
</evidence>
<dbReference type="InterPro" id="IPR018039">
    <property type="entry name" value="IF_conserved"/>
</dbReference>
<dbReference type="GO" id="GO:0005654">
    <property type="term" value="C:nucleoplasm"/>
    <property type="evidence" value="ECO:0007669"/>
    <property type="project" value="UniProtKB-SubCell"/>
</dbReference>
<dbReference type="Gene3D" id="1.20.5.1160">
    <property type="entry name" value="Vasodilator-stimulated phosphoprotein"/>
    <property type="match status" value="1"/>
</dbReference>
<evidence type="ECO:0000256" key="10">
    <source>
        <dbReference type="ARBA" id="ARBA00039429"/>
    </source>
</evidence>
<name>L9LAG8_TUPCH</name>
<evidence type="ECO:0000313" key="17">
    <source>
        <dbReference type="EMBL" id="ELW72070.1"/>
    </source>
</evidence>
<accession>L9LAG8</accession>
<protein>
    <recommendedName>
        <fullName evidence="10">Keratin, type II cytoskeletal 8</fullName>
    </recommendedName>
    <alternativeName>
        <fullName evidence="12">Cytokeratin-8</fullName>
    </alternativeName>
    <alternativeName>
        <fullName evidence="11">Keratin-8</fullName>
    </alternativeName>
</protein>
<reference evidence="18" key="2">
    <citation type="journal article" date="2013" name="Nat. Commun.">
        <title>Genome of the Chinese tree shrew.</title>
        <authorList>
            <person name="Fan Y."/>
            <person name="Huang Z.Y."/>
            <person name="Cao C.C."/>
            <person name="Chen C.S."/>
            <person name="Chen Y.X."/>
            <person name="Fan D.D."/>
            <person name="He J."/>
            <person name="Hou H.L."/>
            <person name="Hu L."/>
            <person name="Hu X.T."/>
            <person name="Jiang X.T."/>
            <person name="Lai R."/>
            <person name="Lang Y.S."/>
            <person name="Liang B."/>
            <person name="Liao S.G."/>
            <person name="Mu D."/>
            <person name="Ma Y.Y."/>
            <person name="Niu Y.Y."/>
            <person name="Sun X.Q."/>
            <person name="Xia J.Q."/>
            <person name="Xiao J."/>
            <person name="Xiong Z.Q."/>
            <person name="Xu L."/>
            <person name="Yang L."/>
            <person name="Zhang Y."/>
            <person name="Zhao W."/>
            <person name="Zhao X.D."/>
            <person name="Zheng Y.T."/>
            <person name="Zhou J.M."/>
            <person name="Zhu Y.B."/>
            <person name="Zhang G.J."/>
            <person name="Wang J."/>
            <person name="Yao Y.G."/>
        </authorList>
    </citation>
    <scope>NUCLEOTIDE SEQUENCE [LARGE SCALE GENOMIC DNA]</scope>
</reference>
<feature type="coiled-coil region" evidence="14">
    <location>
        <begin position="12"/>
        <end position="39"/>
    </location>
</feature>
<dbReference type="GO" id="GO:0016363">
    <property type="term" value="C:nuclear matrix"/>
    <property type="evidence" value="ECO:0007669"/>
    <property type="project" value="UniProtKB-SubCell"/>
</dbReference>
<dbReference type="SMART" id="SM01391">
    <property type="entry name" value="Filament"/>
    <property type="match status" value="1"/>
</dbReference>
<feature type="region of interest" description="Disordered" evidence="15">
    <location>
        <begin position="261"/>
        <end position="284"/>
    </location>
</feature>
<comment type="function">
    <text evidence="9">Together with KRT19, helps to link the contractile apparatus to dystrophin at the costameres of striated muscle.</text>
</comment>
<keyword evidence="6 13" id="KW-0403">Intermediate filament</keyword>
<dbReference type="FunFam" id="1.20.5.170:FF:000004">
    <property type="entry name" value="Keratin, type II cytoskeletal 5"/>
    <property type="match status" value="1"/>
</dbReference>
<evidence type="ECO:0000256" key="4">
    <source>
        <dbReference type="ARBA" id="ARBA00022490"/>
    </source>
</evidence>
<proteinExistence type="inferred from homology"/>
<evidence type="ECO:0000256" key="1">
    <source>
        <dbReference type="ARBA" id="ARBA00004109"/>
    </source>
</evidence>
<keyword evidence="7 14" id="KW-0175">Coiled coil</keyword>